<dbReference type="STRING" id="1798480.A2851_04650"/>
<keyword evidence="1" id="KW-0812">Transmembrane</keyword>
<dbReference type="Gene3D" id="1.10.287.1260">
    <property type="match status" value="1"/>
</dbReference>
<dbReference type="AlphaFoldDB" id="A0A1F6CUJ7"/>
<dbReference type="EMBL" id="MFKT01000022">
    <property type="protein sequence ID" value="OGG52833.1"/>
    <property type="molecule type" value="Genomic_DNA"/>
</dbReference>
<keyword evidence="1" id="KW-0472">Membrane</keyword>
<reference evidence="2 3" key="1">
    <citation type="journal article" date="2016" name="Nat. Commun.">
        <title>Thousands of microbial genomes shed light on interconnected biogeochemical processes in an aquifer system.</title>
        <authorList>
            <person name="Anantharaman K."/>
            <person name="Brown C.T."/>
            <person name="Hug L.A."/>
            <person name="Sharon I."/>
            <person name="Castelle C.J."/>
            <person name="Probst A.J."/>
            <person name="Thomas B.C."/>
            <person name="Singh A."/>
            <person name="Wilkins M.J."/>
            <person name="Karaoz U."/>
            <person name="Brodie E.L."/>
            <person name="Williams K.H."/>
            <person name="Hubbard S.S."/>
            <person name="Banfield J.F."/>
        </authorList>
    </citation>
    <scope>NUCLEOTIDE SEQUENCE [LARGE SCALE GENOMIC DNA]</scope>
</reference>
<evidence type="ECO:0000313" key="3">
    <source>
        <dbReference type="Proteomes" id="UP000176863"/>
    </source>
</evidence>
<feature type="transmembrane region" description="Helical" evidence="1">
    <location>
        <begin position="189"/>
        <end position="210"/>
    </location>
</feature>
<feature type="transmembrane region" description="Helical" evidence="1">
    <location>
        <begin position="157"/>
        <end position="177"/>
    </location>
</feature>
<comment type="caution">
    <text evidence="2">The sequence shown here is derived from an EMBL/GenBank/DDBJ whole genome shotgun (WGS) entry which is preliminary data.</text>
</comment>
<evidence type="ECO:0008006" key="4">
    <source>
        <dbReference type="Google" id="ProtNLM"/>
    </source>
</evidence>
<protein>
    <recommendedName>
        <fullName evidence="4">Small-conductance mechanosensitive ion channel</fullName>
    </recommendedName>
</protein>
<accession>A0A1F6CUJ7</accession>
<feature type="transmembrane region" description="Helical" evidence="1">
    <location>
        <begin position="124"/>
        <end position="145"/>
    </location>
</feature>
<feature type="transmembrane region" description="Helical" evidence="1">
    <location>
        <begin position="83"/>
        <end position="104"/>
    </location>
</feature>
<evidence type="ECO:0000313" key="2">
    <source>
        <dbReference type="EMBL" id="OGG52833.1"/>
    </source>
</evidence>
<sequence length="230" mass="24630">MIVSQSADVVQASFTGLWFTVVQYLPAILAAVIIFIIGWIVGVILYRIVIEVVKVLRIDDALRAAGLNEAAKEAGFNLDIGRFLGTLVMWFMVLVFLVASLDILGLNRVTIFLQQVVLLYLPQVIVAVLILILGAVIAELVRGLVIGSARAAGAHAANLAGAVAKWAIWIFAIMAALDQLQVASSFIQTLFTGVVIALSLAFGLAFGLGGKEAASRTIEKIRSEIAHHHD</sequence>
<dbReference type="Pfam" id="PF05552">
    <property type="entry name" value="MS_channel_1st_1"/>
    <property type="match status" value="2"/>
</dbReference>
<proteinExistence type="predicted"/>
<dbReference type="Proteomes" id="UP000176863">
    <property type="component" value="Unassembled WGS sequence"/>
</dbReference>
<keyword evidence="1" id="KW-1133">Transmembrane helix</keyword>
<gene>
    <name evidence="2" type="ORF">A2851_04650</name>
</gene>
<name>A0A1F6CUJ7_9BACT</name>
<feature type="transmembrane region" description="Helical" evidence="1">
    <location>
        <begin position="24"/>
        <end position="49"/>
    </location>
</feature>
<organism evidence="2 3">
    <name type="scientific">Candidatus Kaiserbacteria bacterium RIFCSPHIGHO2_01_FULL_53_29</name>
    <dbReference type="NCBI Taxonomy" id="1798480"/>
    <lineage>
        <taxon>Bacteria</taxon>
        <taxon>Candidatus Kaiseribacteriota</taxon>
    </lineage>
</organism>
<evidence type="ECO:0000256" key="1">
    <source>
        <dbReference type="SAM" id="Phobius"/>
    </source>
</evidence>
<dbReference type="InterPro" id="IPR008910">
    <property type="entry name" value="MSC_TM_helix"/>
</dbReference>